<organism evidence="1 2">
    <name type="scientific">Dunaliella salina</name>
    <name type="common">Green alga</name>
    <name type="synonym">Protococcus salinus</name>
    <dbReference type="NCBI Taxonomy" id="3046"/>
    <lineage>
        <taxon>Eukaryota</taxon>
        <taxon>Viridiplantae</taxon>
        <taxon>Chlorophyta</taxon>
        <taxon>core chlorophytes</taxon>
        <taxon>Chlorophyceae</taxon>
        <taxon>CS clade</taxon>
        <taxon>Chlamydomonadales</taxon>
        <taxon>Dunaliellaceae</taxon>
        <taxon>Dunaliella</taxon>
    </lineage>
</organism>
<evidence type="ECO:0000313" key="2">
    <source>
        <dbReference type="Proteomes" id="UP000815325"/>
    </source>
</evidence>
<accession>A0ABQ7GAH0</accession>
<gene>
    <name evidence="1" type="ORF">DUNSADRAFT_12929</name>
</gene>
<proteinExistence type="predicted"/>
<comment type="caution">
    <text evidence="1">The sequence shown here is derived from an EMBL/GenBank/DDBJ whole genome shotgun (WGS) entry which is preliminary data.</text>
</comment>
<name>A0ABQ7GAH0_DUNSA</name>
<dbReference type="EMBL" id="MU069936">
    <property type="protein sequence ID" value="KAF5831595.1"/>
    <property type="molecule type" value="Genomic_DNA"/>
</dbReference>
<keyword evidence="2" id="KW-1185">Reference proteome</keyword>
<dbReference type="Proteomes" id="UP000815325">
    <property type="component" value="Unassembled WGS sequence"/>
</dbReference>
<sequence length="57" mass="6630">MTDFCQRGCEVEVDGEFVTEEHEEVPLTEYIHACVTHTFELPHVALQLSPRRMRESP</sequence>
<evidence type="ECO:0000313" key="1">
    <source>
        <dbReference type="EMBL" id="KAF5831595.1"/>
    </source>
</evidence>
<protein>
    <submittedName>
        <fullName evidence="1">Uncharacterized protein</fullName>
    </submittedName>
</protein>
<reference evidence="1" key="1">
    <citation type="submission" date="2017-08" db="EMBL/GenBank/DDBJ databases">
        <authorList>
            <person name="Polle J.E."/>
            <person name="Barry K."/>
            <person name="Cushman J."/>
            <person name="Schmutz J."/>
            <person name="Tran D."/>
            <person name="Hathwaick L.T."/>
            <person name="Yim W.C."/>
            <person name="Jenkins J."/>
            <person name="Mckie-Krisberg Z.M."/>
            <person name="Prochnik S."/>
            <person name="Lindquist E."/>
            <person name="Dockter R.B."/>
            <person name="Adam C."/>
            <person name="Molina H."/>
            <person name="Bunkerborg J."/>
            <person name="Jin E."/>
            <person name="Buchheim M."/>
            <person name="Magnuson J."/>
        </authorList>
    </citation>
    <scope>NUCLEOTIDE SEQUENCE</scope>
    <source>
        <strain evidence="1">CCAP 19/18</strain>
    </source>
</reference>